<keyword evidence="2" id="KW-1185">Reference proteome</keyword>
<dbReference type="AlphaFoldDB" id="A0A919Y0Z0"/>
<comment type="caution">
    <text evidence="1">The sequence shown here is derived from an EMBL/GenBank/DDBJ whole genome shotgun (WGS) entry which is preliminary data.</text>
</comment>
<name>A0A919Y0Z0_9BACL</name>
<dbReference type="EMBL" id="BORS01000008">
    <property type="protein sequence ID" value="GIO42891.1"/>
    <property type="molecule type" value="Genomic_DNA"/>
</dbReference>
<protein>
    <submittedName>
        <fullName evidence="1">Uncharacterized protein</fullName>
    </submittedName>
</protein>
<sequence length="63" mass="7179">MDSSEKTETVVHAQKPNFCRLYASYAVRIGDRKRAHLLKRVDDVEVQCREAHRPDGNPGERAA</sequence>
<evidence type="ECO:0000313" key="1">
    <source>
        <dbReference type="EMBL" id="GIO42891.1"/>
    </source>
</evidence>
<evidence type="ECO:0000313" key="2">
    <source>
        <dbReference type="Proteomes" id="UP000678895"/>
    </source>
</evidence>
<proteinExistence type="predicted"/>
<dbReference type="Proteomes" id="UP000678895">
    <property type="component" value="Unassembled WGS sequence"/>
</dbReference>
<gene>
    <name evidence="1" type="ORF">J41TS4_26490</name>
</gene>
<reference evidence="1" key="1">
    <citation type="submission" date="2021-03" db="EMBL/GenBank/DDBJ databases">
        <title>Antimicrobial resistance genes in bacteria isolated from Japanese honey, and their potential for conferring macrolide and lincosamide resistance in the American foulbrood pathogen Paenibacillus larvae.</title>
        <authorList>
            <person name="Okamoto M."/>
            <person name="Kumagai M."/>
            <person name="Kanamori H."/>
            <person name="Takamatsu D."/>
        </authorList>
    </citation>
    <scope>NUCLEOTIDE SEQUENCE</scope>
    <source>
        <strain evidence="1">J41TS4</strain>
    </source>
</reference>
<organism evidence="1 2">
    <name type="scientific">Paenibacillus apis</name>
    <dbReference type="NCBI Taxonomy" id="1792174"/>
    <lineage>
        <taxon>Bacteria</taxon>
        <taxon>Bacillati</taxon>
        <taxon>Bacillota</taxon>
        <taxon>Bacilli</taxon>
        <taxon>Bacillales</taxon>
        <taxon>Paenibacillaceae</taxon>
        <taxon>Paenibacillus</taxon>
    </lineage>
</organism>
<accession>A0A919Y0Z0</accession>